<evidence type="ECO:0000313" key="3">
    <source>
        <dbReference type="Proteomes" id="UP000641025"/>
    </source>
</evidence>
<dbReference type="Proteomes" id="UP000641025">
    <property type="component" value="Unassembled WGS sequence"/>
</dbReference>
<sequence>MSEKLNDLAGKVKDAVSATVVLVGDLNGDGKVDHEDAKIAAEWAKTRAGVAVDEAGKIGKEAMRSDMVKDAAAGAAVGAVVAIPLPVIGPLAGAAIGAGLGVYKNITKKESGASQAKSANNESDDVHAKLLKFHDLKEKGIITEAEFENQKSKLLKL</sequence>
<dbReference type="EMBL" id="JAEMHK010000015">
    <property type="protein sequence ID" value="MBJ6802070.1"/>
    <property type="molecule type" value="Genomic_DNA"/>
</dbReference>
<name>A0ABS0YX61_9BACT</name>
<protein>
    <submittedName>
        <fullName evidence="2">SHOCT domain-containing protein</fullName>
    </submittedName>
</protein>
<gene>
    <name evidence="2" type="ORF">JFN90_18235</name>
</gene>
<organism evidence="2 3">
    <name type="scientific">Geomonas propionica</name>
    <dbReference type="NCBI Taxonomy" id="2798582"/>
    <lineage>
        <taxon>Bacteria</taxon>
        <taxon>Pseudomonadati</taxon>
        <taxon>Thermodesulfobacteriota</taxon>
        <taxon>Desulfuromonadia</taxon>
        <taxon>Geobacterales</taxon>
        <taxon>Geobacteraceae</taxon>
        <taxon>Geomonas</taxon>
    </lineage>
</organism>
<evidence type="ECO:0000259" key="1">
    <source>
        <dbReference type="Pfam" id="PF09851"/>
    </source>
</evidence>
<dbReference type="InterPro" id="IPR018649">
    <property type="entry name" value="SHOCT"/>
</dbReference>
<accession>A0ABS0YX61</accession>
<dbReference type="Pfam" id="PF09851">
    <property type="entry name" value="SHOCT"/>
    <property type="match status" value="1"/>
</dbReference>
<reference evidence="2 3" key="1">
    <citation type="submission" date="2020-12" db="EMBL/GenBank/DDBJ databases">
        <title>Geomonas sp. Red259, isolated from paddy soil.</title>
        <authorList>
            <person name="Xu Z."/>
            <person name="Zhang Z."/>
            <person name="Masuda Y."/>
            <person name="Itoh H."/>
            <person name="Senoo K."/>
        </authorList>
    </citation>
    <scope>NUCLEOTIDE SEQUENCE [LARGE SCALE GENOMIC DNA]</scope>
    <source>
        <strain evidence="2 3">Red259</strain>
    </source>
</reference>
<proteinExistence type="predicted"/>
<comment type="caution">
    <text evidence="2">The sequence shown here is derived from an EMBL/GenBank/DDBJ whole genome shotgun (WGS) entry which is preliminary data.</text>
</comment>
<dbReference type="RefSeq" id="WP_199396547.1">
    <property type="nucleotide sequence ID" value="NZ_JAEMHK010000015.1"/>
</dbReference>
<feature type="domain" description="SHOCT" evidence="1">
    <location>
        <begin position="132"/>
        <end position="155"/>
    </location>
</feature>
<evidence type="ECO:0000313" key="2">
    <source>
        <dbReference type="EMBL" id="MBJ6802070.1"/>
    </source>
</evidence>
<keyword evidence="3" id="KW-1185">Reference proteome</keyword>